<feature type="transmembrane region" description="Helical" evidence="1">
    <location>
        <begin position="34"/>
        <end position="52"/>
    </location>
</feature>
<comment type="caution">
    <text evidence="2">The sequence shown here is derived from an EMBL/GenBank/DDBJ whole genome shotgun (WGS) entry which is preliminary data.</text>
</comment>
<evidence type="ECO:0000313" key="2">
    <source>
        <dbReference type="EMBL" id="GMN32599.1"/>
    </source>
</evidence>
<gene>
    <name evidence="2" type="ORF">TIFTF001_003754</name>
</gene>
<evidence type="ECO:0000256" key="1">
    <source>
        <dbReference type="SAM" id="Phobius"/>
    </source>
</evidence>
<evidence type="ECO:0000313" key="3">
    <source>
        <dbReference type="Proteomes" id="UP001187192"/>
    </source>
</evidence>
<keyword evidence="1" id="KW-1133">Transmembrane helix</keyword>
<keyword evidence="3" id="KW-1185">Reference proteome</keyword>
<dbReference type="EMBL" id="BTGU01000003">
    <property type="protein sequence ID" value="GMN32599.1"/>
    <property type="molecule type" value="Genomic_DNA"/>
</dbReference>
<proteinExistence type="predicted"/>
<dbReference type="Proteomes" id="UP001187192">
    <property type="component" value="Unassembled WGS sequence"/>
</dbReference>
<accession>A0AA87ZG95</accession>
<name>A0AA87ZG95_FICCA</name>
<keyword evidence="1" id="KW-0812">Transmembrane</keyword>
<keyword evidence="1" id="KW-0472">Membrane</keyword>
<protein>
    <submittedName>
        <fullName evidence="2">Uncharacterized protein</fullName>
    </submittedName>
</protein>
<reference evidence="2" key="1">
    <citation type="submission" date="2023-07" db="EMBL/GenBank/DDBJ databases">
        <title>draft genome sequence of fig (Ficus carica).</title>
        <authorList>
            <person name="Takahashi T."/>
            <person name="Nishimura K."/>
        </authorList>
    </citation>
    <scope>NUCLEOTIDE SEQUENCE</scope>
</reference>
<organism evidence="2 3">
    <name type="scientific">Ficus carica</name>
    <name type="common">Common fig</name>
    <dbReference type="NCBI Taxonomy" id="3494"/>
    <lineage>
        <taxon>Eukaryota</taxon>
        <taxon>Viridiplantae</taxon>
        <taxon>Streptophyta</taxon>
        <taxon>Embryophyta</taxon>
        <taxon>Tracheophyta</taxon>
        <taxon>Spermatophyta</taxon>
        <taxon>Magnoliopsida</taxon>
        <taxon>eudicotyledons</taxon>
        <taxon>Gunneridae</taxon>
        <taxon>Pentapetalae</taxon>
        <taxon>rosids</taxon>
        <taxon>fabids</taxon>
        <taxon>Rosales</taxon>
        <taxon>Moraceae</taxon>
        <taxon>Ficeae</taxon>
        <taxon>Ficus</taxon>
    </lineage>
</organism>
<sequence>MKLETITTTQPSLQNLITTVLSSLKKENDNFTPAFYTLFGLLLSLILLFKLISAKSCRSLKFQILNERHI</sequence>
<dbReference type="AlphaFoldDB" id="A0AA87ZG95"/>